<dbReference type="EMBL" id="CP072943">
    <property type="protein sequence ID" value="QTX32832.1"/>
    <property type="molecule type" value="Genomic_DNA"/>
</dbReference>
<dbReference type="Gene3D" id="1.10.10.1100">
    <property type="entry name" value="BFD-like [2Fe-2S]-binding domain"/>
    <property type="match status" value="1"/>
</dbReference>
<dbReference type="InterPro" id="IPR007419">
    <property type="entry name" value="BFD-like_2Fe2S-bd_dom"/>
</dbReference>
<dbReference type="AlphaFoldDB" id="A0A9Q7F049"/>
<dbReference type="KEGG" id="aram:KAR29_02565"/>
<dbReference type="Pfam" id="PF01266">
    <property type="entry name" value="DAO"/>
    <property type="match status" value="1"/>
</dbReference>
<dbReference type="Proteomes" id="UP000671879">
    <property type="component" value="Chromosome"/>
</dbReference>
<feature type="domain" description="BFD-like [2Fe-2S]-binding" evidence="2">
    <location>
        <begin position="421"/>
        <end position="473"/>
    </location>
</feature>
<dbReference type="InterPro" id="IPR036188">
    <property type="entry name" value="FAD/NAD-bd_sf"/>
</dbReference>
<dbReference type="Pfam" id="PF04324">
    <property type="entry name" value="Fer2_BFD"/>
    <property type="match status" value="1"/>
</dbReference>
<gene>
    <name evidence="3" type="ORF">KAR29_02565</name>
</gene>
<reference evidence="4" key="1">
    <citation type="submission" date="2021-04" db="EMBL/GenBank/DDBJ databases">
        <title>A novel Synergistetes isolate from a pyrite-forming mixed culture.</title>
        <authorList>
            <person name="Bunk B."/>
            <person name="Sproer C."/>
            <person name="Spring S."/>
            <person name="Pester M."/>
        </authorList>
    </citation>
    <scope>NUCLEOTIDE SEQUENCE [LARGE SCALE GENOMIC DNA]</scope>
    <source>
        <strain evidence="4">J.5.4.2-T.3.5.2</strain>
    </source>
</reference>
<evidence type="ECO:0000259" key="1">
    <source>
        <dbReference type="Pfam" id="PF01266"/>
    </source>
</evidence>
<keyword evidence="4" id="KW-1185">Reference proteome</keyword>
<name>A0A9Q7F049_9BACT</name>
<dbReference type="Gene3D" id="3.30.9.10">
    <property type="entry name" value="D-Amino Acid Oxidase, subunit A, domain 2"/>
    <property type="match status" value="1"/>
</dbReference>
<organism evidence="3 4">
    <name type="scientific">Aminithiophilus ramosus</name>
    <dbReference type="NCBI Taxonomy" id="3029084"/>
    <lineage>
        <taxon>Bacteria</taxon>
        <taxon>Thermotogati</taxon>
        <taxon>Synergistota</taxon>
        <taxon>Synergistia</taxon>
        <taxon>Synergistales</taxon>
        <taxon>Aminithiophilaceae</taxon>
        <taxon>Aminithiophilus</taxon>
    </lineage>
</organism>
<dbReference type="PANTHER" id="PTHR42720">
    <property type="entry name" value="GLYCEROL-3-PHOSPHATE DEHYDROGENASE"/>
    <property type="match status" value="1"/>
</dbReference>
<dbReference type="InterPro" id="IPR006076">
    <property type="entry name" value="FAD-dep_OxRdtase"/>
</dbReference>
<dbReference type="InterPro" id="IPR052745">
    <property type="entry name" value="G3P_Oxidase/Oxidoreductase"/>
</dbReference>
<evidence type="ECO:0000259" key="2">
    <source>
        <dbReference type="Pfam" id="PF04324"/>
    </source>
</evidence>
<proteinExistence type="predicted"/>
<dbReference type="SUPFAM" id="SSF51905">
    <property type="entry name" value="FAD/NAD(P)-binding domain"/>
    <property type="match status" value="1"/>
</dbReference>
<dbReference type="SUPFAM" id="SSF54373">
    <property type="entry name" value="FAD-linked reductases, C-terminal domain"/>
    <property type="match status" value="1"/>
</dbReference>
<accession>A0A9Q7F049</accession>
<evidence type="ECO:0000313" key="4">
    <source>
        <dbReference type="Proteomes" id="UP000671879"/>
    </source>
</evidence>
<sequence>MPHLSTHDGGVLELTDKTYDILIVGAGIVGATLARELSAYALRVAVVDKAADIPSGASRANSAMIHAGYDDQPGTIKADFCPRGNRLYRELADPLDFTLRECGSYVCGFDSQDLKHLEKLLDQGRRNGVPGLEILSGDELRAKEPEASAEIAHALWAPTGSIINNFEAVLAFMDNAQQNGVELFLETEVRDLLLADDGSEIVGVVTNRGRFFAPVVVNAAGVNSDLIARMAGDESFFIRPTRGEYYIMDKRVGSLARGFFFACPTAKGKGITVAPTAENNLLIGPTSTVQTSRDDTSTTVMGLQEVIDGARRLIPRIPLNMAITAFSGVRANANTKDFIIDVAATPRGFVNAAGIKSPGFTSAPAIACHLVELMKERLSDRVSFVPDPTFVPERRHIPRFESLPTEEKIRLADSDPRYAQIVCRCEMVTEGQIVEAIARGARTVAGVKIWTRAGAGRCQGGFCGPRVIQILARELGCSPEEITRHGGHSRYLVGKTKDYWFRGEK</sequence>
<protein>
    <submittedName>
        <fullName evidence="3">NAD(P)/FAD-dependent oxidoreductase</fullName>
    </submittedName>
</protein>
<evidence type="ECO:0000313" key="3">
    <source>
        <dbReference type="EMBL" id="QTX32832.1"/>
    </source>
</evidence>
<dbReference type="CDD" id="cd19946">
    <property type="entry name" value="GlpA-like_Fer2_BFD-like"/>
    <property type="match status" value="1"/>
</dbReference>
<dbReference type="PANTHER" id="PTHR42720:SF1">
    <property type="entry name" value="GLYCEROL 3-PHOSPHATE OXIDASE"/>
    <property type="match status" value="1"/>
</dbReference>
<feature type="domain" description="FAD dependent oxidoreductase" evidence="1">
    <location>
        <begin position="20"/>
        <end position="373"/>
    </location>
</feature>
<dbReference type="Gene3D" id="3.50.50.60">
    <property type="entry name" value="FAD/NAD(P)-binding domain"/>
    <property type="match status" value="1"/>
</dbReference>
<dbReference type="InterPro" id="IPR041854">
    <property type="entry name" value="BFD-like_2Fe2S-bd_dom_sf"/>
</dbReference>